<evidence type="ECO:0000256" key="3">
    <source>
        <dbReference type="ARBA" id="ARBA00023163"/>
    </source>
</evidence>
<organism evidence="5 6">
    <name type="scientific">Filimonas effusa</name>
    <dbReference type="NCBI Taxonomy" id="2508721"/>
    <lineage>
        <taxon>Bacteria</taxon>
        <taxon>Pseudomonadati</taxon>
        <taxon>Bacteroidota</taxon>
        <taxon>Chitinophagia</taxon>
        <taxon>Chitinophagales</taxon>
        <taxon>Chitinophagaceae</taxon>
        <taxon>Filimonas</taxon>
    </lineage>
</organism>
<dbReference type="SUPFAM" id="SSF46689">
    <property type="entry name" value="Homeodomain-like"/>
    <property type="match status" value="1"/>
</dbReference>
<evidence type="ECO:0000256" key="1">
    <source>
        <dbReference type="ARBA" id="ARBA00023015"/>
    </source>
</evidence>
<dbReference type="GO" id="GO:0003700">
    <property type="term" value="F:DNA-binding transcription factor activity"/>
    <property type="evidence" value="ECO:0007669"/>
    <property type="project" value="InterPro"/>
</dbReference>
<evidence type="ECO:0000313" key="6">
    <source>
        <dbReference type="Proteomes" id="UP000290545"/>
    </source>
</evidence>
<name>A0A4Q1DA62_9BACT</name>
<keyword evidence="6" id="KW-1185">Reference proteome</keyword>
<proteinExistence type="predicted"/>
<sequence length="286" mass="32535">MAAKQAPIQSFRQDKQIQTMNEKDTLEVIHPGYPYRSETLALILVLGGEIHLKANLIEFVATRNNLVFVNPNKIYEFTSISKDFKMLGISFTSDFLGESGIHLGTPEVLEFFSAGFYPCFPLNDTETHSIHSMLSFLSGKLLLQQEQLYLQDVIRHSFLTLLFEAASIYRRFSSNQQVKLTRKEEITLNFLKLVGAHFRTERSVQFYADALFISARHLSQVVKEVSGKTAGEMIEDAVIQEAKVLLLHPGYNISRITQELNFSSASFFSKFFKTRTGLSPSECRTR</sequence>
<dbReference type="InterPro" id="IPR009057">
    <property type="entry name" value="Homeodomain-like_sf"/>
</dbReference>
<dbReference type="EMBL" id="SDHZ01000001">
    <property type="protein sequence ID" value="RXK86274.1"/>
    <property type="molecule type" value="Genomic_DNA"/>
</dbReference>
<evidence type="ECO:0000259" key="4">
    <source>
        <dbReference type="PROSITE" id="PS01124"/>
    </source>
</evidence>
<dbReference type="RefSeq" id="WP_129002024.1">
    <property type="nucleotide sequence ID" value="NZ_SDHZ01000001.1"/>
</dbReference>
<reference evidence="5 6" key="1">
    <citation type="submission" date="2019-01" db="EMBL/GenBank/DDBJ databases">
        <title>Filimonas sp. strain TTM-71.</title>
        <authorList>
            <person name="Chen W.-M."/>
        </authorList>
    </citation>
    <scope>NUCLEOTIDE SEQUENCE [LARGE SCALE GENOMIC DNA]</scope>
    <source>
        <strain evidence="5 6">TTM-71</strain>
    </source>
</reference>
<dbReference type="AlphaFoldDB" id="A0A4Q1DA62"/>
<dbReference type="OrthoDB" id="1007667at2"/>
<protein>
    <submittedName>
        <fullName evidence="5">AraC family transcriptional regulator</fullName>
    </submittedName>
</protein>
<keyword evidence="3" id="KW-0804">Transcription</keyword>
<accession>A0A4Q1DA62</accession>
<dbReference type="Gene3D" id="1.10.10.60">
    <property type="entry name" value="Homeodomain-like"/>
    <property type="match status" value="1"/>
</dbReference>
<dbReference type="SMART" id="SM00342">
    <property type="entry name" value="HTH_ARAC"/>
    <property type="match status" value="1"/>
</dbReference>
<dbReference type="PROSITE" id="PS01124">
    <property type="entry name" value="HTH_ARAC_FAMILY_2"/>
    <property type="match status" value="1"/>
</dbReference>
<dbReference type="Proteomes" id="UP000290545">
    <property type="component" value="Unassembled WGS sequence"/>
</dbReference>
<keyword evidence="2" id="KW-0238">DNA-binding</keyword>
<gene>
    <name evidence="5" type="ORF">ESB13_05555</name>
</gene>
<dbReference type="GO" id="GO:0043565">
    <property type="term" value="F:sequence-specific DNA binding"/>
    <property type="evidence" value="ECO:0007669"/>
    <property type="project" value="InterPro"/>
</dbReference>
<dbReference type="PANTHER" id="PTHR43280:SF32">
    <property type="entry name" value="TRANSCRIPTIONAL REGULATORY PROTEIN"/>
    <property type="match status" value="1"/>
</dbReference>
<dbReference type="Pfam" id="PF12833">
    <property type="entry name" value="HTH_18"/>
    <property type="match status" value="1"/>
</dbReference>
<feature type="domain" description="HTH araC/xylS-type" evidence="4">
    <location>
        <begin position="188"/>
        <end position="286"/>
    </location>
</feature>
<dbReference type="InterPro" id="IPR018060">
    <property type="entry name" value="HTH_AraC"/>
</dbReference>
<comment type="caution">
    <text evidence="5">The sequence shown here is derived from an EMBL/GenBank/DDBJ whole genome shotgun (WGS) entry which is preliminary data.</text>
</comment>
<dbReference type="PANTHER" id="PTHR43280">
    <property type="entry name" value="ARAC-FAMILY TRANSCRIPTIONAL REGULATOR"/>
    <property type="match status" value="1"/>
</dbReference>
<evidence type="ECO:0000313" key="5">
    <source>
        <dbReference type="EMBL" id="RXK86274.1"/>
    </source>
</evidence>
<keyword evidence="1" id="KW-0805">Transcription regulation</keyword>
<evidence type="ECO:0000256" key="2">
    <source>
        <dbReference type="ARBA" id="ARBA00023125"/>
    </source>
</evidence>